<dbReference type="EMBL" id="DSZH01000147">
    <property type="protein sequence ID" value="HGU47539.1"/>
    <property type="molecule type" value="Genomic_DNA"/>
</dbReference>
<dbReference type="AlphaFoldDB" id="A0A7C4S2Y4"/>
<evidence type="ECO:0000256" key="6">
    <source>
        <dbReference type="ARBA" id="ARBA00023136"/>
    </source>
</evidence>
<feature type="transmembrane region" description="Helical" evidence="7">
    <location>
        <begin position="326"/>
        <end position="345"/>
    </location>
</feature>
<feature type="transmembrane region" description="Helical" evidence="7">
    <location>
        <begin position="90"/>
        <end position="110"/>
    </location>
</feature>
<comment type="caution">
    <text evidence="9">The sequence shown here is derived from an EMBL/GenBank/DDBJ whole genome shotgun (WGS) entry which is preliminary data.</text>
</comment>
<gene>
    <name evidence="9" type="ORF">ENT60_03110</name>
</gene>
<dbReference type="SUPFAM" id="SSF103473">
    <property type="entry name" value="MFS general substrate transporter"/>
    <property type="match status" value="1"/>
</dbReference>
<dbReference type="InterPro" id="IPR011701">
    <property type="entry name" value="MFS"/>
</dbReference>
<feature type="transmembrane region" description="Helical" evidence="7">
    <location>
        <begin position="297"/>
        <end position="319"/>
    </location>
</feature>
<feature type="transmembrane region" description="Helical" evidence="7">
    <location>
        <begin position="392"/>
        <end position="411"/>
    </location>
</feature>
<keyword evidence="4 7" id="KW-0812">Transmembrane</keyword>
<accession>A0A7C4S2Y4</accession>
<comment type="subcellular location">
    <subcellularLocation>
        <location evidence="1">Cell membrane</location>
        <topology evidence="1">Multi-pass membrane protein</topology>
    </subcellularLocation>
</comment>
<feature type="transmembrane region" description="Helical" evidence="7">
    <location>
        <begin position="351"/>
        <end position="371"/>
    </location>
</feature>
<evidence type="ECO:0000256" key="7">
    <source>
        <dbReference type="SAM" id="Phobius"/>
    </source>
</evidence>
<feature type="domain" description="Major facilitator superfamily (MFS) profile" evidence="8">
    <location>
        <begin position="23"/>
        <end position="440"/>
    </location>
</feature>
<feature type="transmembrane region" description="Helical" evidence="7">
    <location>
        <begin position="20"/>
        <end position="47"/>
    </location>
</feature>
<sequence length="443" mass="50647">MAEVNIQKSEFFNLFKIKKFMIFSISQAFSLFGDKLDYMAILAMISFLAQKKNLNTSRAISFLSVVVTLPTILFGPFAGIFIDRWDKRKILIFCDLFRAILVAFIPFLVLRLFNLSLVYIICFFVFLLGLFFNATRLSIVPYLVAKRRLLAANSFNNLLGRIATLLGMLVGGFIVDWQIWKKIGISYSWAAGFYIDSFTYWISVLALIYLSTKIKIKRISSPTVISQQSRNFFSLILSKLKLMINDLKEASQYILKNRKVQIVILSVFLFVILGTGALVLYVPIIQESEGLKLGTSGVGFLGTIGSIGLILSSLTYGIWGHKFEKNLVLIITFFLFGILTIILSLTKILPLVIFLLFMCGFFLSPIFVIQDTILQENVPEELRGKIFSLKEWFLHLFFGIFAFIIGQLTYFFPRTTILFSIGVFVMFSSLIIFLIYRRQKELI</sequence>
<feature type="transmembrane region" description="Helical" evidence="7">
    <location>
        <begin position="262"/>
        <end position="285"/>
    </location>
</feature>
<protein>
    <submittedName>
        <fullName evidence="9">MFS transporter</fullName>
    </submittedName>
</protein>
<feature type="transmembrane region" description="Helical" evidence="7">
    <location>
        <begin position="59"/>
        <end position="78"/>
    </location>
</feature>
<keyword evidence="6 7" id="KW-0472">Membrane</keyword>
<evidence type="ECO:0000256" key="4">
    <source>
        <dbReference type="ARBA" id="ARBA00022692"/>
    </source>
</evidence>
<feature type="transmembrane region" description="Helical" evidence="7">
    <location>
        <begin position="417"/>
        <end position="436"/>
    </location>
</feature>
<dbReference type="PANTHER" id="PTHR43266:SF2">
    <property type="entry name" value="MAJOR FACILITATOR SUPERFAMILY (MFS) PROFILE DOMAIN-CONTAINING PROTEIN"/>
    <property type="match status" value="1"/>
</dbReference>
<proteinExistence type="predicted"/>
<feature type="transmembrane region" description="Helical" evidence="7">
    <location>
        <begin position="158"/>
        <end position="180"/>
    </location>
</feature>
<evidence type="ECO:0000313" key="9">
    <source>
        <dbReference type="EMBL" id="HGU47539.1"/>
    </source>
</evidence>
<keyword evidence="2" id="KW-0813">Transport</keyword>
<dbReference type="PROSITE" id="PS50850">
    <property type="entry name" value="MFS"/>
    <property type="match status" value="1"/>
</dbReference>
<name>A0A7C4S2Y4_UNCW3</name>
<organism evidence="9">
    <name type="scientific">candidate division WOR-3 bacterium</name>
    <dbReference type="NCBI Taxonomy" id="2052148"/>
    <lineage>
        <taxon>Bacteria</taxon>
        <taxon>Bacteria division WOR-3</taxon>
    </lineage>
</organism>
<reference evidence="9" key="1">
    <citation type="journal article" date="2020" name="mSystems">
        <title>Genome- and Community-Level Interaction Insights into Carbon Utilization and Element Cycling Functions of Hydrothermarchaeota in Hydrothermal Sediment.</title>
        <authorList>
            <person name="Zhou Z."/>
            <person name="Liu Y."/>
            <person name="Xu W."/>
            <person name="Pan J."/>
            <person name="Luo Z.H."/>
            <person name="Li M."/>
        </authorList>
    </citation>
    <scope>NUCLEOTIDE SEQUENCE [LARGE SCALE GENOMIC DNA]</scope>
    <source>
        <strain evidence="9">SpSt-594</strain>
    </source>
</reference>
<evidence type="ECO:0000256" key="3">
    <source>
        <dbReference type="ARBA" id="ARBA00022475"/>
    </source>
</evidence>
<dbReference type="GO" id="GO:0022857">
    <property type="term" value="F:transmembrane transporter activity"/>
    <property type="evidence" value="ECO:0007669"/>
    <property type="project" value="InterPro"/>
</dbReference>
<dbReference type="Gene3D" id="1.20.1250.20">
    <property type="entry name" value="MFS general substrate transporter like domains"/>
    <property type="match status" value="2"/>
</dbReference>
<dbReference type="GO" id="GO:0005886">
    <property type="term" value="C:plasma membrane"/>
    <property type="evidence" value="ECO:0007669"/>
    <property type="project" value="UniProtKB-SubCell"/>
</dbReference>
<feature type="transmembrane region" description="Helical" evidence="7">
    <location>
        <begin position="116"/>
        <end position="137"/>
    </location>
</feature>
<dbReference type="InterPro" id="IPR036259">
    <property type="entry name" value="MFS_trans_sf"/>
</dbReference>
<keyword evidence="5 7" id="KW-1133">Transmembrane helix</keyword>
<evidence type="ECO:0000256" key="5">
    <source>
        <dbReference type="ARBA" id="ARBA00022989"/>
    </source>
</evidence>
<dbReference type="InterPro" id="IPR020846">
    <property type="entry name" value="MFS_dom"/>
</dbReference>
<evidence type="ECO:0000256" key="2">
    <source>
        <dbReference type="ARBA" id="ARBA00022448"/>
    </source>
</evidence>
<evidence type="ECO:0000256" key="1">
    <source>
        <dbReference type="ARBA" id="ARBA00004651"/>
    </source>
</evidence>
<dbReference type="CDD" id="cd06173">
    <property type="entry name" value="MFS_MefA_like"/>
    <property type="match status" value="1"/>
</dbReference>
<evidence type="ECO:0000259" key="8">
    <source>
        <dbReference type="PROSITE" id="PS50850"/>
    </source>
</evidence>
<feature type="transmembrane region" description="Helical" evidence="7">
    <location>
        <begin position="186"/>
        <end position="210"/>
    </location>
</feature>
<dbReference type="PANTHER" id="PTHR43266">
    <property type="entry name" value="MACROLIDE-EFFLUX PROTEIN"/>
    <property type="match status" value="1"/>
</dbReference>
<keyword evidence="3" id="KW-1003">Cell membrane</keyword>
<dbReference type="Pfam" id="PF07690">
    <property type="entry name" value="MFS_1"/>
    <property type="match status" value="1"/>
</dbReference>